<dbReference type="Gene3D" id="3.40.630.30">
    <property type="match status" value="1"/>
</dbReference>
<dbReference type="PATRIC" id="fig|1291734.4.peg.1466"/>
<evidence type="ECO:0000259" key="5">
    <source>
        <dbReference type="PROSITE" id="PS51186"/>
    </source>
</evidence>
<evidence type="ECO:0000256" key="3">
    <source>
        <dbReference type="ARBA" id="ARBA00023163"/>
    </source>
</evidence>
<dbReference type="Pfam" id="PF01047">
    <property type="entry name" value="MarR"/>
    <property type="match status" value="1"/>
</dbReference>
<keyword evidence="1" id="KW-0805">Transcription regulation</keyword>
<dbReference type="SMART" id="SM00347">
    <property type="entry name" value="HTH_MARR"/>
    <property type="match status" value="1"/>
</dbReference>
<gene>
    <name evidence="6" type="ORF">FD02_GL001425</name>
</gene>
<evidence type="ECO:0000313" key="7">
    <source>
        <dbReference type="Proteomes" id="UP000051804"/>
    </source>
</evidence>
<dbReference type="Gene3D" id="1.10.10.10">
    <property type="entry name" value="Winged helix-like DNA-binding domain superfamily/Winged helix DNA-binding domain"/>
    <property type="match status" value="1"/>
</dbReference>
<dbReference type="STRING" id="1291734.FD02_GL001425"/>
<dbReference type="PROSITE" id="PS50995">
    <property type="entry name" value="HTH_MARR_2"/>
    <property type="match status" value="1"/>
</dbReference>
<dbReference type="GO" id="GO:0006508">
    <property type="term" value="P:proteolysis"/>
    <property type="evidence" value="ECO:0007669"/>
    <property type="project" value="UniProtKB-KW"/>
</dbReference>
<dbReference type="PANTHER" id="PTHR42756:SF2">
    <property type="entry name" value="MARR FAMILY REGULATORY PROTEIN"/>
    <property type="match status" value="1"/>
</dbReference>
<proteinExistence type="predicted"/>
<dbReference type="PRINTS" id="PR00598">
    <property type="entry name" value="HTHMARR"/>
</dbReference>
<dbReference type="InterPro" id="IPR000835">
    <property type="entry name" value="HTH_MarR-typ"/>
</dbReference>
<name>A0A0R1JRU3_9LACO</name>
<dbReference type="InterPro" id="IPR016181">
    <property type="entry name" value="Acyl_CoA_acyltransferase"/>
</dbReference>
<dbReference type="GO" id="GO:0016747">
    <property type="term" value="F:acyltransferase activity, transferring groups other than amino-acyl groups"/>
    <property type="evidence" value="ECO:0007669"/>
    <property type="project" value="InterPro"/>
</dbReference>
<dbReference type="InterPro" id="IPR036390">
    <property type="entry name" value="WH_DNA-bd_sf"/>
</dbReference>
<keyword evidence="7" id="KW-1185">Reference proteome</keyword>
<comment type="caution">
    <text evidence="6">The sequence shown here is derived from an EMBL/GenBank/DDBJ whole genome shotgun (WGS) entry which is preliminary data.</text>
</comment>
<dbReference type="PROSITE" id="PS51186">
    <property type="entry name" value="GNAT"/>
    <property type="match status" value="1"/>
</dbReference>
<dbReference type="PANTHER" id="PTHR42756">
    <property type="entry name" value="TRANSCRIPTIONAL REGULATOR, MARR"/>
    <property type="match status" value="1"/>
</dbReference>
<dbReference type="GO" id="GO:0008233">
    <property type="term" value="F:peptidase activity"/>
    <property type="evidence" value="ECO:0007669"/>
    <property type="project" value="UniProtKB-KW"/>
</dbReference>
<accession>A0A0R1JRU3</accession>
<sequence>MLDALRAIGVVARALDSIANIEFRDLNLTRGQYLYLVRIVEQPGIIQEQLVNQLKVDRATVARSVAKLTDQGLVTKRPDPANGKANRLYPTAAGQAAYVPIHQENAYSLHQALAGMSPEEVQTLERLLNQMCANVDHDWQLVKRGGHRDYSQGATPMTNPQIIPVTVAQIPQLVQLARTTFADTFNANTAPDDMAAFLDTAYSPAALTAELNTPGTTFWFITVGGTVAGYLKLNVDAAVTADVKATNALELERIYILPAYKHQGLGSRLYDHALHMAQRLHKDTIALGVWEHNEPAKAFYAKRGFHKVGAHAFVVGSDPQRDWLMEASVE</sequence>
<dbReference type="CDD" id="cd04301">
    <property type="entry name" value="NAT_SF"/>
    <property type="match status" value="1"/>
</dbReference>
<keyword evidence="3" id="KW-0804">Transcription</keyword>
<dbReference type="GO" id="GO:0003677">
    <property type="term" value="F:DNA binding"/>
    <property type="evidence" value="ECO:0007669"/>
    <property type="project" value="UniProtKB-KW"/>
</dbReference>
<reference evidence="6 7" key="1">
    <citation type="journal article" date="2015" name="Genome Announc.">
        <title>Expanding the biotechnology potential of lactobacilli through comparative genomics of 213 strains and associated genera.</title>
        <authorList>
            <person name="Sun Z."/>
            <person name="Harris H.M."/>
            <person name="McCann A."/>
            <person name="Guo C."/>
            <person name="Argimon S."/>
            <person name="Zhang W."/>
            <person name="Yang X."/>
            <person name="Jeffery I.B."/>
            <person name="Cooney J.C."/>
            <person name="Kagawa T.F."/>
            <person name="Liu W."/>
            <person name="Song Y."/>
            <person name="Salvetti E."/>
            <person name="Wrobel A."/>
            <person name="Rasinkangas P."/>
            <person name="Parkhill J."/>
            <person name="Rea M.C."/>
            <person name="O'Sullivan O."/>
            <person name="Ritari J."/>
            <person name="Douillard F.P."/>
            <person name="Paul Ross R."/>
            <person name="Yang R."/>
            <person name="Briner A.E."/>
            <person name="Felis G.E."/>
            <person name="de Vos W.M."/>
            <person name="Barrangou R."/>
            <person name="Klaenhammer T.R."/>
            <person name="Caufield P.W."/>
            <person name="Cui Y."/>
            <person name="Zhang H."/>
            <person name="O'Toole P.W."/>
        </authorList>
    </citation>
    <scope>NUCLEOTIDE SEQUENCE [LARGE SCALE GENOMIC DNA]</scope>
    <source>
        <strain evidence="6 7">JCM 17158</strain>
    </source>
</reference>
<dbReference type="EMBL" id="AZDJ01000002">
    <property type="protein sequence ID" value="KRK74101.1"/>
    <property type="molecule type" value="Genomic_DNA"/>
</dbReference>
<feature type="domain" description="HTH marR-type" evidence="4">
    <location>
        <begin position="1"/>
        <end position="133"/>
    </location>
</feature>
<dbReference type="Proteomes" id="UP000051804">
    <property type="component" value="Unassembled WGS sequence"/>
</dbReference>
<organism evidence="6 7">
    <name type="scientific">Lacticaseibacillus nasuensis JCM 17158</name>
    <dbReference type="NCBI Taxonomy" id="1291734"/>
    <lineage>
        <taxon>Bacteria</taxon>
        <taxon>Bacillati</taxon>
        <taxon>Bacillota</taxon>
        <taxon>Bacilli</taxon>
        <taxon>Lactobacillales</taxon>
        <taxon>Lactobacillaceae</taxon>
        <taxon>Lacticaseibacillus</taxon>
    </lineage>
</organism>
<dbReference type="InterPro" id="IPR036388">
    <property type="entry name" value="WH-like_DNA-bd_sf"/>
</dbReference>
<keyword evidence="2" id="KW-0238">DNA-binding</keyword>
<evidence type="ECO:0000256" key="2">
    <source>
        <dbReference type="ARBA" id="ARBA00023125"/>
    </source>
</evidence>
<dbReference type="InterPro" id="IPR000182">
    <property type="entry name" value="GNAT_dom"/>
</dbReference>
<evidence type="ECO:0000256" key="1">
    <source>
        <dbReference type="ARBA" id="ARBA00023015"/>
    </source>
</evidence>
<protein>
    <submittedName>
        <fullName evidence="6">Protease synthase and sporulation negative regulatory PAI 1 domain protein</fullName>
    </submittedName>
</protein>
<feature type="domain" description="N-acetyltransferase" evidence="5">
    <location>
        <begin position="160"/>
        <end position="330"/>
    </location>
</feature>
<dbReference type="Pfam" id="PF00583">
    <property type="entry name" value="Acetyltransf_1"/>
    <property type="match status" value="1"/>
</dbReference>
<dbReference type="AlphaFoldDB" id="A0A0R1JRU3"/>
<evidence type="ECO:0000259" key="4">
    <source>
        <dbReference type="PROSITE" id="PS50995"/>
    </source>
</evidence>
<keyword evidence="6" id="KW-0645">Protease</keyword>
<dbReference type="SUPFAM" id="SSF55729">
    <property type="entry name" value="Acyl-CoA N-acyltransferases (Nat)"/>
    <property type="match status" value="1"/>
</dbReference>
<evidence type="ECO:0000313" key="6">
    <source>
        <dbReference type="EMBL" id="KRK74101.1"/>
    </source>
</evidence>
<dbReference type="GO" id="GO:0003700">
    <property type="term" value="F:DNA-binding transcription factor activity"/>
    <property type="evidence" value="ECO:0007669"/>
    <property type="project" value="InterPro"/>
</dbReference>
<keyword evidence="6" id="KW-0378">Hydrolase</keyword>
<dbReference type="SUPFAM" id="SSF46785">
    <property type="entry name" value="Winged helix' DNA-binding domain"/>
    <property type="match status" value="1"/>
</dbReference>